<accession>A0A6L2LBH1</accession>
<protein>
    <submittedName>
        <fullName evidence="2">Uncharacterized protein</fullName>
    </submittedName>
</protein>
<dbReference type="EMBL" id="BKCJ010004113">
    <property type="protein sequence ID" value="GEU59111.1"/>
    <property type="molecule type" value="Genomic_DNA"/>
</dbReference>
<feature type="region of interest" description="Disordered" evidence="1">
    <location>
        <begin position="241"/>
        <end position="266"/>
    </location>
</feature>
<comment type="caution">
    <text evidence="2">The sequence shown here is derived from an EMBL/GenBank/DDBJ whole genome shotgun (WGS) entry which is preliminary data.</text>
</comment>
<evidence type="ECO:0000313" key="2">
    <source>
        <dbReference type="EMBL" id="GEU59111.1"/>
    </source>
</evidence>
<gene>
    <name evidence="2" type="ORF">Tci_031089</name>
</gene>
<name>A0A6L2LBH1_TANCI</name>
<organism evidence="2">
    <name type="scientific">Tanacetum cinerariifolium</name>
    <name type="common">Dalmatian daisy</name>
    <name type="synonym">Chrysanthemum cinerariifolium</name>
    <dbReference type="NCBI Taxonomy" id="118510"/>
    <lineage>
        <taxon>Eukaryota</taxon>
        <taxon>Viridiplantae</taxon>
        <taxon>Streptophyta</taxon>
        <taxon>Embryophyta</taxon>
        <taxon>Tracheophyta</taxon>
        <taxon>Spermatophyta</taxon>
        <taxon>Magnoliopsida</taxon>
        <taxon>eudicotyledons</taxon>
        <taxon>Gunneridae</taxon>
        <taxon>Pentapetalae</taxon>
        <taxon>asterids</taxon>
        <taxon>campanulids</taxon>
        <taxon>Asterales</taxon>
        <taxon>Asteraceae</taxon>
        <taxon>Asteroideae</taxon>
        <taxon>Anthemideae</taxon>
        <taxon>Anthemidinae</taxon>
        <taxon>Tanacetum</taxon>
    </lineage>
</organism>
<dbReference type="AlphaFoldDB" id="A0A6L2LBH1"/>
<reference evidence="2" key="1">
    <citation type="journal article" date="2019" name="Sci. Rep.">
        <title>Draft genome of Tanacetum cinerariifolium, the natural source of mosquito coil.</title>
        <authorList>
            <person name="Yamashiro T."/>
            <person name="Shiraishi A."/>
            <person name="Satake H."/>
            <person name="Nakayama K."/>
        </authorList>
    </citation>
    <scope>NUCLEOTIDE SEQUENCE</scope>
</reference>
<sequence length="462" mass="52796">MANEPNELRHAIIRRLRTKQEKDVILANNLLGEVTRYLFQMRSRVEEETRVHLMSLDQPLNHYGLHTLAMTGESDTRITTALGDAREEVMRSINEKTLLLPFRCKVRFWGVTLTINLSMAKLSFYDYHNMVAILEKTEHDTDFYQIVDFFEASHIRYALTVHPTIYVSHIRQFWSTTRVETIDGETKVLAKEMPYMRRLSTVTSLDAGQDSLQRQHSFMEERVQSQDLEITQLKTRVKTLEDNKKRREGFAQGDAPNTGEGGMDQGEDLLESKRLKRPRIQLGKESFKKLKTAEASKETCSTTEVTDKKEKELWVELKRLYELYSRDPLWALQRYMHDPLVWRLYDTCGIHHVSTGRGHEIFMLVEKDYSLTKGLTTLMLCNKLQVDQQSKMSGGDVFDLIGDVDPTDEDGDIGRGDSIGVSASLDGEIFLGGKKCQESNIGDSDNTRDGGKIVAGIGDSLT</sequence>
<proteinExistence type="predicted"/>
<evidence type="ECO:0000256" key="1">
    <source>
        <dbReference type="SAM" id="MobiDB-lite"/>
    </source>
</evidence>